<dbReference type="Proteomes" id="UP000730482">
    <property type="component" value="Unassembled WGS sequence"/>
</dbReference>
<feature type="transmembrane region" description="Helical" evidence="1">
    <location>
        <begin position="234"/>
        <end position="258"/>
    </location>
</feature>
<feature type="transmembrane region" description="Helical" evidence="1">
    <location>
        <begin position="334"/>
        <end position="357"/>
    </location>
</feature>
<feature type="transmembrane region" description="Helical" evidence="1">
    <location>
        <begin position="112"/>
        <end position="135"/>
    </location>
</feature>
<feature type="transmembrane region" description="Helical" evidence="1">
    <location>
        <begin position="392"/>
        <end position="408"/>
    </location>
</feature>
<evidence type="ECO:0000313" key="3">
    <source>
        <dbReference type="Proteomes" id="UP000730482"/>
    </source>
</evidence>
<feature type="transmembrane region" description="Helical" evidence="1">
    <location>
        <begin position="444"/>
        <end position="461"/>
    </location>
</feature>
<protein>
    <recommendedName>
        <fullName evidence="4">Integral membrane protein</fullName>
    </recommendedName>
</protein>
<feature type="transmembrane region" description="Helical" evidence="1">
    <location>
        <begin position="195"/>
        <end position="222"/>
    </location>
</feature>
<feature type="non-terminal residue" evidence="2">
    <location>
        <position position="1"/>
    </location>
</feature>
<name>A0ABS5L8K8_9ACTN</name>
<keyword evidence="1" id="KW-0472">Membrane</keyword>
<reference evidence="2 3" key="1">
    <citation type="submission" date="2020-02" db="EMBL/GenBank/DDBJ databases">
        <title>Acidophilic actinobacteria isolated from forest soil.</title>
        <authorList>
            <person name="Golinska P."/>
        </authorList>
    </citation>
    <scope>NUCLEOTIDE SEQUENCE [LARGE SCALE GENOMIC DNA]</scope>
    <source>
        <strain evidence="2 3">NL8</strain>
    </source>
</reference>
<proteinExistence type="predicted"/>
<dbReference type="EMBL" id="JAAFYZ010000377">
    <property type="protein sequence ID" value="MBS2554459.1"/>
    <property type="molecule type" value="Genomic_DNA"/>
</dbReference>
<organism evidence="2 3">
    <name type="scientific">Catenulispora pinistramenti</name>
    <dbReference type="NCBI Taxonomy" id="2705254"/>
    <lineage>
        <taxon>Bacteria</taxon>
        <taxon>Bacillati</taxon>
        <taxon>Actinomycetota</taxon>
        <taxon>Actinomycetes</taxon>
        <taxon>Catenulisporales</taxon>
        <taxon>Catenulisporaceae</taxon>
        <taxon>Catenulispora</taxon>
    </lineage>
</organism>
<accession>A0ABS5L8K8</accession>
<keyword evidence="3" id="KW-1185">Reference proteome</keyword>
<feature type="transmembrane region" description="Helical" evidence="1">
    <location>
        <begin position="719"/>
        <end position="739"/>
    </location>
</feature>
<gene>
    <name evidence="2" type="ORF">KGQ19_47155</name>
</gene>
<evidence type="ECO:0008006" key="4">
    <source>
        <dbReference type="Google" id="ProtNLM"/>
    </source>
</evidence>
<sequence length="763" mass="82816">SPAGPGGPRRARWRRWSAPRTDRGTAALIAVVVAVLAQIPLLTNRFFYLWDDSAAEFLPVWHRIGADLLAGHWNPLVPGMWNGGNFAAEALFGIWNPVELLDALFTAACGDLLIAAIVIKTQFLVLLTLGIYAVCREYRANRAAAAVVAVALPFSGFTLYFDTASWISGLMGFAWTAHFWWSARRYLRGRLNPVVPIIFGLLIVTTGNPYGLLGMLVVAAALATESLMARDRRAVLRLAGISAVAASAAALVFLPLVLSASVTTRSPGSGIMNTGFLVPGVGDLLNLSAPAYLPHSVSWHMAFWTVPATYLAWFIAPLAPWLDWRRVLQRPRALVGVGLIAVVYLAMAVGPSQIWLFRWPLRVIEYAYLGLCVVLALALTEAPRTDQPRRRAAITAAIIVVGGYLSWSAQPGRLHTVIAATLLVGALSALMVRRVRAGRPLSRLLVGGTVLVLGFQAYAFPANQNVTDWHPQHDVASMKQHFGTLYQGNTLMVGDPLTEADRLGRRRVWHDLPGGSLLQVAGVTSLNNYTGVSYRAYMKHLCMSYYGGTCQTLYYNLFRRDTDSPARLADLLRLQTVVLQTQGHVRDVLNPPKVPGKKSAKPLTVPAGWNVKALDDHTLVLNRRKPLPWPDGRVSYTAPSVHVTADTVAKDGVGETVRYTGSGEMRIAALLWPGWQATVDGHQVQLKGTDVGIMKVVLPAARPGGSTLRLGFRPPGYRIGQAMALLGLCGAALIIAFWYRGRRRPPLSGTAADTSDSRSSTGS</sequence>
<feature type="transmembrane region" description="Helical" evidence="1">
    <location>
        <begin position="414"/>
        <end position="432"/>
    </location>
</feature>
<dbReference type="RefSeq" id="WP_212021918.1">
    <property type="nucleotide sequence ID" value="NZ_JAAFYZ010000377.1"/>
</dbReference>
<evidence type="ECO:0000256" key="1">
    <source>
        <dbReference type="SAM" id="Phobius"/>
    </source>
</evidence>
<feature type="transmembrane region" description="Helical" evidence="1">
    <location>
        <begin position="363"/>
        <end position="380"/>
    </location>
</feature>
<feature type="transmembrane region" description="Helical" evidence="1">
    <location>
        <begin position="24"/>
        <end position="43"/>
    </location>
</feature>
<comment type="caution">
    <text evidence="2">The sequence shown here is derived from an EMBL/GenBank/DDBJ whole genome shotgun (WGS) entry which is preliminary data.</text>
</comment>
<feature type="transmembrane region" description="Helical" evidence="1">
    <location>
        <begin position="301"/>
        <end position="322"/>
    </location>
</feature>
<feature type="transmembrane region" description="Helical" evidence="1">
    <location>
        <begin position="142"/>
        <end position="160"/>
    </location>
</feature>
<evidence type="ECO:0000313" key="2">
    <source>
        <dbReference type="EMBL" id="MBS2554459.1"/>
    </source>
</evidence>
<keyword evidence="1" id="KW-1133">Transmembrane helix</keyword>
<keyword evidence="1" id="KW-0812">Transmembrane</keyword>